<reference evidence="1 2" key="1">
    <citation type="submission" date="2019-02" db="EMBL/GenBank/DDBJ databases">
        <title>Deep-cultivation of Planctomycetes and their phenomic and genomic characterization uncovers novel biology.</title>
        <authorList>
            <person name="Wiegand S."/>
            <person name="Jogler M."/>
            <person name="Boedeker C."/>
            <person name="Pinto D."/>
            <person name="Vollmers J."/>
            <person name="Rivas-Marin E."/>
            <person name="Kohn T."/>
            <person name="Peeters S.H."/>
            <person name="Heuer A."/>
            <person name="Rast P."/>
            <person name="Oberbeckmann S."/>
            <person name="Bunk B."/>
            <person name="Jeske O."/>
            <person name="Meyerdierks A."/>
            <person name="Storesund J.E."/>
            <person name="Kallscheuer N."/>
            <person name="Luecker S."/>
            <person name="Lage O.M."/>
            <person name="Pohl T."/>
            <person name="Merkel B.J."/>
            <person name="Hornburger P."/>
            <person name="Mueller R.-W."/>
            <person name="Bruemmer F."/>
            <person name="Labrenz M."/>
            <person name="Spormann A.M."/>
            <person name="Op den Camp H."/>
            <person name="Overmann J."/>
            <person name="Amann R."/>
            <person name="Jetten M.S.M."/>
            <person name="Mascher T."/>
            <person name="Medema M.H."/>
            <person name="Devos D.P."/>
            <person name="Kaster A.-K."/>
            <person name="Ovreas L."/>
            <person name="Rohde M."/>
            <person name="Galperin M.Y."/>
            <person name="Jogler C."/>
        </authorList>
    </citation>
    <scope>NUCLEOTIDE SEQUENCE [LARGE SCALE GENOMIC DNA]</scope>
    <source>
        <strain evidence="1 2">SV_7m_r</strain>
    </source>
</reference>
<dbReference type="EMBL" id="CP036272">
    <property type="protein sequence ID" value="QDT58698.1"/>
    <property type="molecule type" value="Genomic_DNA"/>
</dbReference>
<evidence type="ECO:0000313" key="1">
    <source>
        <dbReference type="EMBL" id="QDT58698.1"/>
    </source>
</evidence>
<protein>
    <submittedName>
        <fullName evidence="1">Uncharacterized protein</fullName>
    </submittedName>
</protein>
<name>A0A517SRF1_9BACT</name>
<dbReference type="RefSeq" id="WP_419188148.1">
    <property type="nucleotide sequence ID" value="NZ_CP036272.1"/>
</dbReference>
<accession>A0A517SRF1</accession>
<organism evidence="1 2">
    <name type="scientific">Stieleria bergensis</name>
    <dbReference type="NCBI Taxonomy" id="2528025"/>
    <lineage>
        <taxon>Bacteria</taxon>
        <taxon>Pseudomonadati</taxon>
        <taxon>Planctomycetota</taxon>
        <taxon>Planctomycetia</taxon>
        <taxon>Pirellulales</taxon>
        <taxon>Pirellulaceae</taxon>
        <taxon>Stieleria</taxon>
    </lineage>
</organism>
<gene>
    <name evidence="1" type="ORF">SV7mr_11910</name>
</gene>
<evidence type="ECO:0000313" key="2">
    <source>
        <dbReference type="Proteomes" id="UP000315003"/>
    </source>
</evidence>
<sequence length="170" mass="20044">MNLQSQQLFNGPGHRAWRVNVQTWCVGYGQFRCFLFTCLILLVGSDAAPAASPPSSTFEEPPAQAEVDLIELNHFLDDTGREVFQQIIFYDWSRHDRQLEVRAWRLVKQPSQLPRRLRDDSGYRVRWRDKGKVREVVSTSLRETFSRQDPERENRRLVPENERIPLWQGF</sequence>
<proteinExistence type="predicted"/>
<dbReference type="Proteomes" id="UP000315003">
    <property type="component" value="Chromosome"/>
</dbReference>
<keyword evidence="2" id="KW-1185">Reference proteome</keyword>
<dbReference type="AlphaFoldDB" id="A0A517SRF1"/>